<dbReference type="AlphaFoldDB" id="A0A3M7PMP8"/>
<comment type="caution">
    <text evidence="3">The sequence shown here is derived from an EMBL/GenBank/DDBJ whole genome shotgun (WGS) entry which is preliminary data.</text>
</comment>
<gene>
    <name evidence="3" type="ORF">BpHYR1_004739</name>
</gene>
<name>A0A3M7PMP8_BRAPC</name>
<evidence type="ECO:0000256" key="2">
    <source>
        <dbReference type="SAM" id="SignalP"/>
    </source>
</evidence>
<dbReference type="Proteomes" id="UP000276133">
    <property type="component" value="Unassembled WGS sequence"/>
</dbReference>
<sequence>MEKFATILLIMSIACLITTNEARFHHPLPNSQLSHPRNDSHHSGPLNHLIQNTQNHGKFNLNHRFSNWPSRNHKHGAEMHHRTTSSNKKR</sequence>
<proteinExistence type="predicted"/>
<feature type="compositionally biased region" description="Polar residues" evidence="1">
    <location>
        <begin position="49"/>
        <end position="70"/>
    </location>
</feature>
<feature type="signal peptide" evidence="2">
    <location>
        <begin position="1"/>
        <end position="22"/>
    </location>
</feature>
<reference evidence="3 4" key="1">
    <citation type="journal article" date="2018" name="Sci. Rep.">
        <title>Genomic signatures of local adaptation to the degree of environmental predictability in rotifers.</title>
        <authorList>
            <person name="Franch-Gras L."/>
            <person name="Hahn C."/>
            <person name="Garcia-Roger E.M."/>
            <person name="Carmona M.J."/>
            <person name="Serra M."/>
            <person name="Gomez A."/>
        </authorList>
    </citation>
    <scope>NUCLEOTIDE SEQUENCE [LARGE SCALE GENOMIC DNA]</scope>
    <source>
        <strain evidence="3">HYR1</strain>
    </source>
</reference>
<keyword evidence="4" id="KW-1185">Reference proteome</keyword>
<dbReference type="PROSITE" id="PS51257">
    <property type="entry name" value="PROKAR_LIPOPROTEIN"/>
    <property type="match status" value="1"/>
</dbReference>
<protein>
    <submittedName>
        <fullName evidence="3">Uncharacterized protein</fullName>
    </submittedName>
</protein>
<evidence type="ECO:0000313" key="4">
    <source>
        <dbReference type="Proteomes" id="UP000276133"/>
    </source>
</evidence>
<organism evidence="3 4">
    <name type="scientific">Brachionus plicatilis</name>
    <name type="common">Marine rotifer</name>
    <name type="synonym">Brachionus muelleri</name>
    <dbReference type="NCBI Taxonomy" id="10195"/>
    <lineage>
        <taxon>Eukaryota</taxon>
        <taxon>Metazoa</taxon>
        <taxon>Spiralia</taxon>
        <taxon>Gnathifera</taxon>
        <taxon>Rotifera</taxon>
        <taxon>Eurotatoria</taxon>
        <taxon>Monogononta</taxon>
        <taxon>Pseudotrocha</taxon>
        <taxon>Ploima</taxon>
        <taxon>Brachionidae</taxon>
        <taxon>Brachionus</taxon>
    </lineage>
</organism>
<evidence type="ECO:0000313" key="3">
    <source>
        <dbReference type="EMBL" id="RNA00373.1"/>
    </source>
</evidence>
<feature type="region of interest" description="Disordered" evidence="1">
    <location>
        <begin position="26"/>
        <end position="90"/>
    </location>
</feature>
<accession>A0A3M7PMP8</accession>
<keyword evidence="2" id="KW-0732">Signal</keyword>
<evidence type="ECO:0000256" key="1">
    <source>
        <dbReference type="SAM" id="MobiDB-lite"/>
    </source>
</evidence>
<feature type="chain" id="PRO_5018260123" evidence="2">
    <location>
        <begin position="23"/>
        <end position="90"/>
    </location>
</feature>
<dbReference type="EMBL" id="REGN01009783">
    <property type="protein sequence ID" value="RNA00373.1"/>
    <property type="molecule type" value="Genomic_DNA"/>
</dbReference>